<dbReference type="InterPro" id="IPR022789">
    <property type="entry name" value="ParD"/>
</dbReference>
<reference evidence="1" key="1">
    <citation type="submission" date="2020-09" db="EMBL/GenBank/DDBJ databases">
        <title>Iningainema tapete sp. nov. (Scytonemataceae, Cyanobacteria) from greenhouses in central Florida (USA) produces two types of nodularin with biosynthetic potential for microcystin-LR and anabaenopeptins.</title>
        <authorList>
            <person name="Berthold D.E."/>
            <person name="Lefler F.W."/>
            <person name="Huang I.-S."/>
            <person name="Abdulla H."/>
            <person name="Zimba P.V."/>
            <person name="Laughinghouse H.D. IV."/>
        </authorList>
    </citation>
    <scope>NUCLEOTIDE SEQUENCE</scope>
    <source>
        <strain evidence="1">BLCCT55</strain>
    </source>
</reference>
<dbReference type="Pfam" id="PF03693">
    <property type="entry name" value="ParD_antitoxin"/>
    <property type="match status" value="1"/>
</dbReference>
<dbReference type="AlphaFoldDB" id="A0A8J6XNL1"/>
<organism evidence="1 2">
    <name type="scientific">Iningainema tapete BLCC-T55</name>
    <dbReference type="NCBI Taxonomy" id="2748662"/>
    <lineage>
        <taxon>Bacteria</taxon>
        <taxon>Bacillati</taxon>
        <taxon>Cyanobacteriota</taxon>
        <taxon>Cyanophyceae</taxon>
        <taxon>Nostocales</taxon>
        <taxon>Scytonemataceae</taxon>
        <taxon>Iningainema tapete</taxon>
    </lineage>
</organism>
<dbReference type="Gene3D" id="6.10.10.120">
    <property type="entry name" value="Antitoxin ParD1-like"/>
    <property type="match status" value="1"/>
</dbReference>
<keyword evidence="2" id="KW-1185">Reference proteome</keyword>
<dbReference type="InterPro" id="IPR038296">
    <property type="entry name" value="ParD_sf"/>
</dbReference>
<dbReference type="Proteomes" id="UP000629098">
    <property type="component" value="Unassembled WGS sequence"/>
</dbReference>
<evidence type="ECO:0000313" key="1">
    <source>
        <dbReference type="EMBL" id="MBD2776547.1"/>
    </source>
</evidence>
<gene>
    <name evidence="1" type="ORF">ICL16_31970</name>
</gene>
<proteinExistence type="predicted"/>
<sequence length="88" mass="10083">MSITLTPQQEKFIQAKLLSGKYHNAEEVLELAFRLLDEYEQADADWINSVREKIDAAVAISEHTPPIDGKTFVNQILKHFQQVREASE</sequence>
<dbReference type="PANTHER" id="PTHR36582">
    <property type="entry name" value="ANTITOXIN PARD"/>
    <property type="match status" value="1"/>
</dbReference>
<accession>A0A8J6XNL1</accession>
<dbReference type="PANTHER" id="PTHR36582:SF2">
    <property type="entry name" value="ANTITOXIN PARD"/>
    <property type="match status" value="1"/>
</dbReference>
<evidence type="ECO:0000313" key="2">
    <source>
        <dbReference type="Proteomes" id="UP000629098"/>
    </source>
</evidence>
<dbReference type="RefSeq" id="WP_190835622.1">
    <property type="nucleotide sequence ID" value="NZ_CAWPPI010000098.1"/>
</dbReference>
<dbReference type="EMBL" id="JACXAE010000098">
    <property type="protein sequence ID" value="MBD2776547.1"/>
    <property type="molecule type" value="Genomic_DNA"/>
</dbReference>
<comment type="caution">
    <text evidence="1">The sequence shown here is derived from an EMBL/GenBank/DDBJ whole genome shotgun (WGS) entry which is preliminary data.</text>
</comment>
<name>A0A8J6XNL1_9CYAN</name>
<protein>
    <submittedName>
        <fullName evidence="1">Type II toxin-antitoxin system ParD family antitoxin</fullName>
    </submittedName>
</protein>